<keyword evidence="2" id="KW-1185">Reference proteome</keyword>
<name>A0ABP9DA31_9ACTN</name>
<comment type="caution">
    <text evidence="1">The sequence shown here is derived from an EMBL/GenBank/DDBJ whole genome shotgun (WGS) entry which is preliminary data.</text>
</comment>
<accession>A0ABP9DA31</accession>
<gene>
    <name evidence="1" type="ORF">GCM10023220_71610</name>
</gene>
<evidence type="ECO:0000313" key="1">
    <source>
        <dbReference type="EMBL" id="GAA4828501.1"/>
    </source>
</evidence>
<sequence>MRSKHEKGTINNLLYKEIGNSLYGLTVRGINNKLKFDIRSGGMKRMEGDELSNPIIAS</sequence>
<proteinExistence type="predicted"/>
<dbReference type="EMBL" id="BAABIG010000157">
    <property type="protein sequence ID" value="GAA4828501.1"/>
    <property type="molecule type" value="Genomic_DNA"/>
</dbReference>
<dbReference type="Proteomes" id="UP001501265">
    <property type="component" value="Unassembled WGS sequence"/>
</dbReference>
<evidence type="ECO:0000313" key="2">
    <source>
        <dbReference type="Proteomes" id="UP001501265"/>
    </source>
</evidence>
<organism evidence="1 2">
    <name type="scientific">Streptomyces ziwulingensis</name>
    <dbReference type="NCBI Taxonomy" id="1045501"/>
    <lineage>
        <taxon>Bacteria</taxon>
        <taxon>Bacillati</taxon>
        <taxon>Actinomycetota</taxon>
        <taxon>Actinomycetes</taxon>
        <taxon>Kitasatosporales</taxon>
        <taxon>Streptomycetaceae</taxon>
        <taxon>Streptomyces</taxon>
    </lineage>
</organism>
<reference evidence="2" key="1">
    <citation type="journal article" date="2019" name="Int. J. Syst. Evol. Microbiol.">
        <title>The Global Catalogue of Microorganisms (GCM) 10K type strain sequencing project: providing services to taxonomists for standard genome sequencing and annotation.</title>
        <authorList>
            <consortium name="The Broad Institute Genomics Platform"/>
            <consortium name="The Broad Institute Genome Sequencing Center for Infectious Disease"/>
            <person name="Wu L."/>
            <person name="Ma J."/>
        </authorList>
    </citation>
    <scope>NUCLEOTIDE SEQUENCE [LARGE SCALE GENOMIC DNA]</scope>
    <source>
        <strain evidence="2">JCM 18081</strain>
    </source>
</reference>
<protein>
    <submittedName>
        <fullName evidence="1">Uncharacterized protein</fullName>
    </submittedName>
</protein>